<dbReference type="InterPro" id="IPR036291">
    <property type="entry name" value="NAD(P)-bd_dom_sf"/>
</dbReference>
<dbReference type="InterPro" id="IPR044516">
    <property type="entry name" value="UXS-like"/>
</dbReference>
<evidence type="ECO:0000256" key="14">
    <source>
        <dbReference type="ARBA" id="ARBA00023239"/>
    </source>
</evidence>
<dbReference type="GO" id="GO:0048040">
    <property type="term" value="F:UDP-glucuronate decarboxylase activity"/>
    <property type="evidence" value="ECO:0007669"/>
    <property type="project" value="UniProtKB-EC"/>
</dbReference>
<evidence type="ECO:0000313" key="18">
    <source>
        <dbReference type="Proteomes" id="UP001183643"/>
    </source>
</evidence>
<dbReference type="GO" id="GO:0070403">
    <property type="term" value="F:NAD+ binding"/>
    <property type="evidence" value="ECO:0007669"/>
    <property type="project" value="InterPro"/>
</dbReference>
<dbReference type="FunFam" id="3.40.50.720:FF:000065">
    <property type="entry name" value="UDP-glucuronic acid decarboxylase 1"/>
    <property type="match status" value="1"/>
</dbReference>
<dbReference type="EMBL" id="JAVDYB010000001">
    <property type="protein sequence ID" value="MDR7274876.1"/>
    <property type="molecule type" value="Genomic_DNA"/>
</dbReference>
<evidence type="ECO:0000259" key="16">
    <source>
        <dbReference type="Pfam" id="PF16363"/>
    </source>
</evidence>
<evidence type="ECO:0000256" key="8">
    <source>
        <dbReference type="ARBA" id="ARBA00022968"/>
    </source>
</evidence>
<evidence type="ECO:0000256" key="5">
    <source>
        <dbReference type="ARBA" id="ARBA00012290"/>
    </source>
</evidence>
<keyword evidence="14 17" id="KW-0456">Lyase</keyword>
<gene>
    <name evidence="17" type="ORF">J2S41_001654</name>
</gene>
<protein>
    <recommendedName>
        <fullName evidence="5">UDP-glucuronate decarboxylase</fullName>
        <ecNumber evidence="5">4.1.1.35</ecNumber>
    </recommendedName>
</protein>
<reference evidence="17" key="1">
    <citation type="submission" date="2023-07" db="EMBL/GenBank/DDBJ databases">
        <title>Sequencing the genomes of 1000 actinobacteria strains.</title>
        <authorList>
            <person name="Klenk H.-P."/>
        </authorList>
    </citation>
    <scope>NUCLEOTIDE SEQUENCE</scope>
    <source>
        <strain evidence="17">DSM 44707</strain>
    </source>
</reference>
<keyword evidence="12" id="KW-0472">Membrane</keyword>
<dbReference type="InterPro" id="IPR016040">
    <property type="entry name" value="NAD(P)-bd_dom"/>
</dbReference>
<comment type="pathway">
    <text evidence="3">Nucleotide-sugar biosynthesis; UDP-alpha-D-xylose biosynthesis; UDP-alpha-D-xylose from UDP-alpha-D-glucuronate: step 1/1.</text>
</comment>
<evidence type="ECO:0000256" key="11">
    <source>
        <dbReference type="ARBA" id="ARBA00023034"/>
    </source>
</evidence>
<dbReference type="PANTHER" id="PTHR43078:SF6">
    <property type="entry name" value="UDP-GLUCURONIC ACID DECARBOXYLASE 1"/>
    <property type="match status" value="1"/>
</dbReference>
<feature type="domain" description="NAD(P)-binding" evidence="16">
    <location>
        <begin position="14"/>
        <end position="309"/>
    </location>
</feature>
<evidence type="ECO:0000256" key="10">
    <source>
        <dbReference type="ARBA" id="ARBA00023027"/>
    </source>
</evidence>
<proteinExistence type="inferred from homology"/>
<dbReference type="GO" id="GO:0005737">
    <property type="term" value="C:cytoplasm"/>
    <property type="evidence" value="ECO:0007669"/>
    <property type="project" value="TreeGrafter"/>
</dbReference>
<evidence type="ECO:0000256" key="2">
    <source>
        <dbReference type="ARBA" id="ARBA00004447"/>
    </source>
</evidence>
<evidence type="ECO:0000256" key="3">
    <source>
        <dbReference type="ARBA" id="ARBA00005100"/>
    </source>
</evidence>
<dbReference type="GO" id="GO:0042732">
    <property type="term" value="P:D-xylose metabolic process"/>
    <property type="evidence" value="ECO:0007669"/>
    <property type="project" value="InterPro"/>
</dbReference>
<name>A0AAE3YM66_9ACTN</name>
<evidence type="ECO:0000256" key="4">
    <source>
        <dbReference type="ARBA" id="ARBA00007505"/>
    </source>
</evidence>
<comment type="subcellular location">
    <subcellularLocation>
        <location evidence="2">Golgi apparatus</location>
        <location evidence="2">Golgi stack membrane</location>
        <topology evidence="2">Single-pass type II membrane protein</topology>
    </subcellularLocation>
</comment>
<keyword evidence="8" id="KW-0735">Signal-anchor</keyword>
<dbReference type="PANTHER" id="PTHR43078">
    <property type="entry name" value="UDP-GLUCURONIC ACID DECARBOXYLASE-RELATED"/>
    <property type="match status" value="1"/>
</dbReference>
<keyword evidence="10" id="KW-0520">NAD</keyword>
<keyword evidence="13" id="KW-0325">Glycoprotein</keyword>
<evidence type="ECO:0000256" key="12">
    <source>
        <dbReference type="ARBA" id="ARBA00023136"/>
    </source>
</evidence>
<evidence type="ECO:0000313" key="17">
    <source>
        <dbReference type="EMBL" id="MDR7274876.1"/>
    </source>
</evidence>
<comment type="caution">
    <text evidence="17">The sequence shown here is derived from an EMBL/GenBank/DDBJ whole genome shotgun (WGS) entry which is preliminary data.</text>
</comment>
<keyword evidence="11" id="KW-0333">Golgi apparatus</keyword>
<evidence type="ECO:0000256" key="9">
    <source>
        <dbReference type="ARBA" id="ARBA00022989"/>
    </source>
</evidence>
<comment type="cofactor">
    <cofactor evidence="1">
        <name>NAD(+)</name>
        <dbReference type="ChEBI" id="CHEBI:57540"/>
    </cofactor>
</comment>
<feature type="compositionally biased region" description="Basic and acidic residues" evidence="15">
    <location>
        <begin position="270"/>
        <end position="290"/>
    </location>
</feature>
<evidence type="ECO:0000256" key="13">
    <source>
        <dbReference type="ARBA" id="ARBA00023180"/>
    </source>
</evidence>
<keyword evidence="18" id="KW-1185">Reference proteome</keyword>
<keyword evidence="6" id="KW-0812">Transmembrane</keyword>
<dbReference type="Pfam" id="PF16363">
    <property type="entry name" value="GDP_Man_Dehyd"/>
    <property type="match status" value="1"/>
</dbReference>
<evidence type="ECO:0000256" key="7">
    <source>
        <dbReference type="ARBA" id="ARBA00022793"/>
    </source>
</evidence>
<accession>A0AAE3YM66</accession>
<dbReference type="Proteomes" id="UP001183643">
    <property type="component" value="Unassembled WGS sequence"/>
</dbReference>
<evidence type="ECO:0000256" key="1">
    <source>
        <dbReference type="ARBA" id="ARBA00001911"/>
    </source>
</evidence>
<comment type="similarity">
    <text evidence="4">Belongs to the NAD(P)-dependent epimerase/dehydratase family. UDP-glucuronic acid decarboxylase subfamily.</text>
</comment>
<evidence type="ECO:0000256" key="15">
    <source>
        <dbReference type="SAM" id="MobiDB-lite"/>
    </source>
</evidence>
<sequence length="325" mass="35455">MSDNSQRRFRRAVVTGGGGFLGSYTCEMLLDRGTEVICVDNFSSGHPSYIAHLRDRPGFTFLRADVTEGLDVPSGVDLVMHLASPASIPEFYRLSIETMLVGSAGTHNALRLAHRENARFVLASTSEVYGDPLRHPQDEEYWGNVNPIGPRAVYDEAKRYAEALTTAYAKRHGVSVGIARIFNSYGPRMRPDGRVIAGFVAQALAGAPLTVHGDGAQTRSPCYAGDTVRGLLAIADSDYPLPVNLGNVHEVTVLELALLIRELAGSSSPIEHRPADADDPRQRRPDIGRAKRELGWEPLVGLEEGLRRTVEAARRERSDNLSEVG</sequence>
<dbReference type="Gene3D" id="3.40.50.720">
    <property type="entry name" value="NAD(P)-binding Rossmann-like Domain"/>
    <property type="match status" value="1"/>
</dbReference>
<dbReference type="AlphaFoldDB" id="A0AAE3YM66"/>
<evidence type="ECO:0000256" key="6">
    <source>
        <dbReference type="ARBA" id="ARBA00022692"/>
    </source>
</evidence>
<dbReference type="EC" id="4.1.1.35" evidence="5"/>
<dbReference type="RefSeq" id="WP_310365122.1">
    <property type="nucleotide sequence ID" value="NZ_JAVDYB010000001.1"/>
</dbReference>
<feature type="region of interest" description="Disordered" evidence="15">
    <location>
        <begin position="269"/>
        <end position="290"/>
    </location>
</feature>
<keyword evidence="9" id="KW-1133">Transmembrane helix</keyword>
<organism evidence="17 18">
    <name type="scientific">Catenuloplanes atrovinosus</name>
    <dbReference type="NCBI Taxonomy" id="137266"/>
    <lineage>
        <taxon>Bacteria</taxon>
        <taxon>Bacillati</taxon>
        <taxon>Actinomycetota</taxon>
        <taxon>Actinomycetes</taxon>
        <taxon>Micromonosporales</taxon>
        <taxon>Micromonosporaceae</taxon>
        <taxon>Catenuloplanes</taxon>
    </lineage>
</organism>
<keyword evidence="7" id="KW-0210">Decarboxylase</keyword>
<dbReference type="SUPFAM" id="SSF51735">
    <property type="entry name" value="NAD(P)-binding Rossmann-fold domains"/>
    <property type="match status" value="1"/>
</dbReference>